<accession>A0A9W6XR97</accession>
<comment type="caution">
    <text evidence="1">The sequence shown here is derived from an EMBL/GenBank/DDBJ whole genome shotgun (WGS) entry which is preliminary data.</text>
</comment>
<dbReference type="AlphaFoldDB" id="A0A9W6XR97"/>
<sequence>MATTSPVTLSLAISHHGLVAQGVDVHERHDPQLQAECGSGNGSDAGRWRASGADCARVLLATAAALGFQLKLQPEKDIFLFNAKEAVANWTASSDRSIGGRRSLDAIAWVALGRLEGRRRVLLVVQAHVDHDAMVMKLLGLSECKWGFYTGTEGSDPEQEEANSKRLIRAVNNKDDVPSGEFKLEDAVICSECGADGLLSSCVYWSPEHGLPADGSGRRAQWLLRCAGIGAARAAFAWIRRNHHAHYDRRT</sequence>
<protein>
    <submittedName>
        <fullName evidence="1">Unnamed protein product</fullName>
    </submittedName>
</protein>
<name>A0A9W6XR97_9STRA</name>
<reference evidence="1" key="1">
    <citation type="submission" date="2023-04" db="EMBL/GenBank/DDBJ databases">
        <title>Phytophthora fragariaefolia NBRC 109709.</title>
        <authorList>
            <person name="Ichikawa N."/>
            <person name="Sato H."/>
            <person name="Tonouchi N."/>
        </authorList>
    </citation>
    <scope>NUCLEOTIDE SEQUENCE</scope>
    <source>
        <strain evidence="1">NBRC 109709</strain>
    </source>
</reference>
<gene>
    <name evidence="1" type="ORF">Pfra01_001494400</name>
</gene>
<keyword evidence="2" id="KW-1185">Reference proteome</keyword>
<evidence type="ECO:0000313" key="2">
    <source>
        <dbReference type="Proteomes" id="UP001165121"/>
    </source>
</evidence>
<dbReference type="EMBL" id="BSXT01001586">
    <property type="protein sequence ID" value="GMF43768.1"/>
    <property type="molecule type" value="Genomic_DNA"/>
</dbReference>
<evidence type="ECO:0000313" key="1">
    <source>
        <dbReference type="EMBL" id="GMF43768.1"/>
    </source>
</evidence>
<dbReference type="Proteomes" id="UP001165121">
    <property type="component" value="Unassembled WGS sequence"/>
</dbReference>
<proteinExistence type="predicted"/>
<organism evidence="1 2">
    <name type="scientific">Phytophthora fragariaefolia</name>
    <dbReference type="NCBI Taxonomy" id="1490495"/>
    <lineage>
        <taxon>Eukaryota</taxon>
        <taxon>Sar</taxon>
        <taxon>Stramenopiles</taxon>
        <taxon>Oomycota</taxon>
        <taxon>Peronosporomycetes</taxon>
        <taxon>Peronosporales</taxon>
        <taxon>Peronosporaceae</taxon>
        <taxon>Phytophthora</taxon>
    </lineage>
</organism>